<reference evidence="3" key="1">
    <citation type="submission" date="2019-09" db="EMBL/GenBank/DDBJ databases">
        <title>Mumia zhuanghuii sp. nov. isolated from the intestinal contents of plateau pika (Ochotona curzoniae) in the Qinghai-Tibet plateau of China.</title>
        <authorList>
            <person name="Tian Z."/>
        </authorList>
    </citation>
    <scope>NUCLEOTIDE SEQUENCE [LARGE SCALE GENOMIC DNA]</scope>
    <source>
        <strain evidence="3">L-033</strain>
    </source>
</reference>
<gene>
    <name evidence="2" type="ORF">F6B40_06385</name>
</gene>
<dbReference type="EMBL" id="VYUY01000007">
    <property type="protein sequence ID" value="KAA9134395.1"/>
    <property type="molecule type" value="Genomic_DNA"/>
</dbReference>
<evidence type="ECO:0000256" key="1">
    <source>
        <dbReference type="SAM" id="MobiDB-lite"/>
    </source>
</evidence>
<dbReference type="InterPro" id="IPR036388">
    <property type="entry name" value="WH-like_DNA-bd_sf"/>
</dbReference>
<evidence type="ECO:0008006" key="4">
    <source>
        <dbReference type="Google" id="ProtNLM"/>
    </source>
</evidence>
<comment type="caution">
    <text evidence="2">The sequence shown here is derived from an EMBL/GenBank/DDBJ whole genome shotgun (WGS) entry which is preliminary data.</text>
</comment>
<proteinExistence type="predicted"/>
<dbReference type="Gene3D" id="1.10.10.10">
    <property type="entry name" value="Winged helix-like DNA-binding domain superfamily/Winged helix DNA-binding domain"/>
    <property type="match status" value="1"/>
</dbReference>
<feature type="compositionally biased region" description="Gly residues" evidence="1">
    <location>
        <begin position="173"/>
        <end position="182"/>
    </location>
</feature>
<dbReference type="SUPFAM" id="SSF46785">
    <property type="entry name" value="Winged helix' DNA-binding domain"/>
    <property type="match status" value="1"/>
</dbReference>
<evidence type="ECO:0000313" key="2">
    <source>
        <dbReference type="EMBL" id="KAA9134395.1"/>
    </source>
</evidence>
<dbReference type="AlphaFoldDB" id="A0A5N0TH26"/>
<dbReference type="InterPro" id="IPR036390">
    <property type="entry name" value="WH_DNA-bd_sf"/>
</dbReference>
<dbReference type="Proteomes" id="UP000326838">
    <property type="component" value="Unassembled WGS sequence"/>
</dbReference>
<evidence type="ECO:0000313" key="3">
    <source>
        <dbReference type="Proteomes" id="UP000326838"/>
    </source>
</evidence>
<name>A0A5N0TH26_9MICO</name>
<dbReference type="RefSeq" id="WP_150892696.1">
    <property type="nucleotide sequence ID" value="NZ_VYUY01000007.1"/>
</dbReference>
<feature type="compositionally biased region" description="Basic residues" evidence="1">
    <location>
        <begin position="183"/>
        <end position="198"/>
    </location>
</feature>
<feature type="compositionally biased region" description="Basic and acidic residues" evidence="1">
    <location>
        <begin position="212"/>
        <end position="224"/>
    </location>
</feature>
<sequence>MNDQNETTPDRPLGFWLHTTDRVISARIAEALEGEGVDRRDWMLLNLLSGDVQDPERLARFVHRGRRLSALHARGWAEWADGTWTLTTEGRAVKDRLAEKVAGVRAQIADAVSPEDFATMMASLQAISRSLGGDDVADAARRRHRGKGRGGNHEGCRHGHGHGHGHGEHGGHGGHGGPGCGRGHGRNGRAFAGHHGHGHGGPFPGHRGRHGYGADERSATADVD</sequence>
<organism evidence="2 3">
    <name type="scientific">Microbacterium caowuchunii</name>
    <dbReference type="NCBI Taxonomy" id="2614638"/>
    <lineage>
        <taxon>Bacteria</taxon>
        <taxon>Bacillati</taxon>
        <taxon>Actinomycetota</taxon>
        <taxon>Actinomycetes</taxon>
        <taxon>Micrococcales</taxon>
        <taxon>Microbacteriaceae</taxon>
        <taxon>Microbacterium</taxon>
    </lineage>
</organism>
<feature type="region of interest" description="Disordered" evidence="1">
    <location>
        <begin position="142"/>
        <end position="224"/>
    </location>
</feature>
<accession>A0A5N0TH26</accession>
<protein>
    <recommendedName>
        <fullName evidence="4">MarR family transcriptional regulator</fullName>
    </recommendedName>
</protein>
<keyword evidence="3" id="KW-1185">Reference proteome</keyword>